<name>A0A9P4J1F9_9PEZI</name>
<dbReference type="EC" id="3.1.3.16" evidence="6"/>
<organism evidence="10 11">
    <name type="scientific">Myriangium duriaei CBS 260.36</name>
    <dbReference type="NCBI Taxonomy" id="1168546"/>
    <lineage>
        <taxon>Eukaryota</taxon>
        <taxon>Fungi</taxon>
        <taxon>Dikarya</taxon>
        <taxon>Ascomycota</taxon>
        <taxon>Pezizomycotina</taxon>
        <taxon>Dothideomycetes</taxon>
        <taxon>Dothideomycetidae</taxon>
        <taxon>Myriangiales</taxon>
        <taxon>Myriangiaceae</taxon>
        <taxon>Myriangium</taxon>
    </lineage>
</organism>
<dbReference type="PROSITE" id="PS50172">
    <property type="entry name" value="BRCT"/>
    <property type="match status" value="1"/>
</dbReference>
<dbReference type="Gene3D" id="3.40.50.1000">
    <property type="entry name" value="HAD superfamily/HAD-like"/>
    <property type="match status" value="1"/>
</dbReference>
<feature type="compositionally biased region" description="Basic and acidic residues" evidence="7">
    <location>
        <begin position="344"/>
        <end position="360"/>
    </location>
</feature>
<feature type="compositionally biased region" description="Basic and acidic residues" evidence="7">
    <location>
        <begin position="627"/>
        <end position="636"/>
    </location>
</feature>
<dbReference type="Pfam" id="PF00533">
    <property type="entry name" value="BRCT"/>
    <property type="match status" value="1"/>
</dbReference>
<feature type="compositionally biased region" description="Acidic residues" evidence="7">
    <location>
        <begin position="810"/>
        <end position="819"/>
    </location>
</feature>
<comment type="catalytic activity">
    <reaction evidence="5 6">
        <text>O-phospho-L-threonyl-[protein] + H2O = L-threonyl-[protein] + phosphate</text>
        <dbReference type="Rhea" id="RHEA:47004"/>
        <dbReference type="Rhea" id="RHEA-COMP:11060"/>
        <dbReference type="Rhea" id="RHEA-COMP:11605"/>
        <dbReference type="ChEBI" id="CHEBI:15377"/>
        <dbReference type="ChEBI" id="CHEBI:30013"/>
        <dbReference type="ChEBI" id="CHEBI:43474"/>
        <dbReference type="ChEBI" id="CHEBI:61977"/>
        <dbReference type="EC" id="3.1.3.16"/>
    </reaction>
</comment>
<dbReference type="CDD" id="cd17729">
    <property type="entry name" value="BRCT_CTDP1"/>
    <property type="match status" value="1"/>
</dbReference>
<accession>A0A9P4J1F9</accession>
<feature type="compositionally biased region" description="Acidic residues" evidence="7">
    <location>
        <begin position="790"/>
        <end position="802"/>
    </location>
</feature>
<evidence type="ECO:0000256" key="4">
    <source>
        <dbReference type="ARBA" id="ARBA00047761"/>
    </source>
</evidence>
<dbReference type="Pfam" id="PF03031">
    <property type="entry name" value="NIF"/>
    <property type="match status" value="1"/>
</dbReference>
<dbReference type="SUPFAM" id="SSF52113">
    <property type="entry name" value="BRCT domain"/>
    <property type="match status" value="1"/>
</dbReference>
<evidence type="ECO:0000259" key="8">
    <source>
        <dbReference type="PROSITE" id="PS50172"/>
    </source>
</evidence>
<sequence length="851" mass="94044">MRLITPDSLHYPITVTKLRLKESQDVANSAPLFDYEYKTKVLEGSEDDKEGKLVDRTFPSTFQSSVEGSLSKWLIHPGLVITRPRTPVADIEEPCKHEVQFGGMCAICGKDMTTVDYNTVIRDTDRATVNTVHGHTALLVSPAEASKSDEEAKRRLLSSRKLSLVVDLDQTIIHATVDPTVAEWQNDSSNPNHDAVKDVQAFQLIDDGPGARGCWYYIKLRPGLKEFLDRISKFYELHIYTMGTRAYAQNIAKIVDPDRKIFGDRILSRDESGSMTVKNLKRLFPVDTKMVVIIDDRGDVWHWSQNLVKVTPYDFFVGIGDINSSFLPKRPGIDTMPPPPPPKPEAKSNGDTDSAVKAEESNASTDHKHKHARPVSATPVEPQTNGDVSAIDQLMSMGAGNDATKLQEQTTQQDETIAAQLADRPLLQKQKMLDAVDESNSETPTPGQNGGSEAEQQHDRHNLLQDNDTELQYLQQSLSKVHQRFFDEYDRRLKGSQGGRVSELRPGPAKKRSFDDLEILPDVTGIMASMKLNVLKGVSLVFSGVVPLGVDIQSHDLAVWAKSFGASVTENISKRTTHVIASPQRRTAKVRQAAKRSDRIHIVNQQWLFDSLSRWSRVAEDPYRIHSDISHHDDKPSSNSPPNFEDPAVLSSSDEEAALTESDPETPINPTNAPDADPETETEAELAALMPSMSREDSSPNDETKEDWDGMNDELAEFLGSEDEDGSDASEAESVRSTSRKRKRGAPSTDGQSTDDDSAAESRLQRRKRKALARTSSLNNAGATLGTTEVQDDDEDDLEAELAAEMARMEEEEADAEGDGEGKAQEPEAAEFMAEKKAEDSDADEEVDGVV</sequence>
<feature type="region of interest" description="Disordered" evidence="7">
    <location>
        <begin position="627"/>
        <end position="851"/>
    </location>
</feature>
<evidence type="ECO:0000256" key="2">
    <source>
        <dbReference type="ARBA" id="ARBA00022801"/>
    </source>
</evidence>
<dbReference type="InterPro" id="IPR011947">
    <property type="entry name" value="FCP1_euk"/>
</dbReference>
<reference evidence="10" key="1">
    <citation type="journal article" date="2020" name="Stud. Mycol.">
        <title>101 Dothideomycetes genomes: a test case for predicting lifestyles and emergence of pathogens.</title>
        <authorList>
            <person name="Haridas S."/>
            <person name="Albert R."/>
            <person name="Binder M."/>
            <person name="Bloem J."/>
            <person name="Labutti K."/>
            <person name="Salamov A."/>
            <person name="Andreopoulos B."/>
            <person name="Baker S."/>
            <person name="Barry K."/>
            <person name="Bills G."/>
            <person name="Bluhm B."/>
            <person name="Cannon C."/>
            <person name="Castanera R."/>
            <person name="Culley D."/>
            <person name="Daum C."/>
            <person name="Ezra D."/>
            <person name="Gonzalez J."/>
            <person name="Henrissat B."/>
            <person name="Kuo A."/>
            <person name="Liang C."/>
            <person name="Lipzen A."/>
            <person name="Lutzoni F."/>
            <person name="Magnuson J."/>
            <person name="Mondo S."/>
            <person name="Nolan M."/>
            <person name="Ohm R."/>
            <person name="Pangilinan J."/>
            <person name="Park H.-J."/>
            <person name="Ramirez L."/>
            <person name="Alfaro M."/>
            <person name="Sun H."/>
            <person name="Tritt A."/>
            <person name="Yoshinaga Y."/>
            <person name="Zwiers L.-H."/>
            <person name="Turgeon B."/>
            <person name="Goodwin S."/>
            <person name="Spatafora J."/>
            <person name="Crous P."/>
            <person name="Grigoriev I."/>
        </authorList>
    </citation>
    <scope>NUCLEOTIDE SEQUENCE</scope>
    <source>
        <strain evidence="10">CBS 260.36</strain>
    </source>
</reference>
<gene>
    <name evidence="10" type="ORF">K461DRAFT_150894</name>
</gene>
<evidence type="ECO:0000256" key="1">
    <source>
        <dbReference type="ARBA" id="ARBA00004123"/>
    </source>
</evidence>
<comment type="catalytic activity">
    <reaction evidence="4 6">
        <text>O-phospho-L-seryl-[protein] + H2O = L-seryl-[protein] + phosphate</text>
        <dbReference type="Rhea" id="RHEA:20629"/>
        <dbReference type="Rhea" id="RHEA-COMP:9863"/>
        <dbReference type="Rhea" id="RHEA-COMP:11604"/>
        <dbReference type="ChEBI" id="CHEBI:15377"/>
        <dbReference type="ChEBI" id="CHEBI:29999"/>
        <dbReference type="ChEBI" id="CHEBI:43474"/>
        <dbReference type="ChEBI" id="CHEBI:83421"/>
        <dbReference type="EC" id="3.1.3.16"/>
    </reaction>
</comment>
<dbReference type="SMART" id="SM00292">
    <property type="entry name" value="BRCT"/>
    <property type="match status" value="1"/>
</dbReference>
<feature type="compositionally biased region" description="Polar residues" evidence="7">
    <location>
        <begin position="775"/>
        <end position="789"/>
    </location>
</feature>
<dbReference type="SMART" id="SM00577">
    <property type="entry name" value="CPDc"/>
    <property type="match status" value="1"/>
</dbReference>
<feature type="compositionally biased region" description="Acidic residues" evidence="7">
    <location>
        <begin position="704"/>
        <end position="731"/>
    </location>
</feature>
<dbReference type="GO" id="GO:0005634">
    <property type="term" value="C:nucleus"/>
    <property type="evidence" value="ECO:0007669"/>
    <property type="project" value="UniProtKB-SubCell"/>
</dbReference>
<evidence type="ECO:0000313" key="11">
    <source>
        <dbReference type="Proteomes" id="UP000799439"/>
    </source>
</evidence>
<dbReference type="FunFam" id="3.40.50.1000:FF:000142">
    <property type="entry name" value="Similar to FCP1-like phosphatase"/>
    <property type="match status" value="1"/>
</dbReference>
<dbReference type="CDD" id="cd07521">
    <property type="entry name" value="HAD_FCP1-like"/>
    <property type="match status" value="1"/>
</dbReference>
<keyword evidence="3 6" id="KW-0539">Nucleus</keyword>
<feature type="compositionally biased region" description="Acidic residues" evidence="7">
    <location>
        <begin position="841"/>
        <end position="851"/>
    </location>
</feature>
<feature type="compositionally biased region" description="Acidic residues" evidence="7">
    <location>
        <begin position="653"/>
        <end position="664"/>
    </location>
</feature>
<dbReference type="InterPro" id="IPR039189">
    <property type="entry name" value="Fcp1"/>
</dbReference>
<evidence type="ECO:0000256" key="7">
    <source>
        <dbReference type="SAM" id="MobiDB-lite"/>
    </source>
</evidence>
<comment type="subcellular location">
    <subcellularLocation>
        <location evidence="1 6">Nucleus</location>
    </subcellularLocation>
</comment>
<dbReference type="EMBL" id="ML996086">
    <property type="protein sequence ID" value="KAF2152661.1"/>
    <property type="molecule type" value="Genomic_DNA"/>
</dbReference>
<dbReference type="InterPro" id="IPR036412">
    <property type="entry name" value="HAD-like_sf"/>
</dbReference>
<dbReference type="PANTHER" id="PTHR23081">
    <property type="entry name" value="RNA POLYMERASE II CTD PHOSPHATASE"/>
    <property type="match status" value="1"/>
</dbReference>
<dbReference type="PANTHER" id="PTHR23081:SF36">
    <property type="entry name" value="RNA POLYMERASE II SUBUNIT A C-TERMINAL DOMAIN PHOSPHATASE"/>
    <property type="match status" value="1"/>
</dbReference>
<dbReference type="PROSITE" id="PS50969">
    <property type="entry name" value="FCP1"/>
    <property type="match status" value="1"/>
</dbReference>
<evidence type="ECO:0000256" key="5">
    <source>
        <dbReference type="ARBA" id="ARBA00048336"/>
    </source>
</evidence>
<protein>
    <recommendedName>
        <fullName evidence="6">RNA polymerase II subunit A C-terminal domain phosphatase</fullName>
        <ecNumber evidence="6">3.1.3.16</ecNumber>
    </recommendedName>
</protein>
<proteinExistence type="predicted"/>
<comment type="caution">
    <text evidence="10">The sequence shown here is derived from an EMBL/GenBank/DDBJ whole genome shotgun (WGS) entry which is preliminary data.</text>
</comment>
<feature type="region of interest" description="Disordered" evidence="7">
    <location>
        <begin position="434"/>
        <end position="460"/>
    </location>
</feature>
<dbReference type="InterPro" id="IPR036420">
    <property type="entry name" value="BRCT_dom_sf"/>
</dbReference>
<evidence type="ECO:0000259" key="9">
    <source>
        <dbReference type="PROSITE" id="PS50969"/>
    </source>
</evidence>
<dbReference type="NCBIfam" id="TIGR02250">
    <property type="entry name" value="FCP1_euk"/>
    <property type="match status" value="1"/>
</dbReference>
<dbReference type="GO" id="GO:0008420">
    <property type="term" value="F:RNA polymerase II CTD heptapeptide repeat phosphatase activity"/>
    <property type="evidence" value="ECO:0007669"/>
    <property type="project" value="UniProtKB-UniRule"/>
</dbReference>
<dbReference type="InterPro" id="IPR004274">
    <property type="entry name" value="FCP1_dom"/>
</dbReference>
<dbReference type="InterPro" id="IPR001357">
    <property type="entry name" value="BRCT_dom"/>
</dbReference>
<feature type="region of interest" description="Disordered" evidence="7">
    <location>
        <begin position="327"/>
        <end position="386"/>
    </location>
</feature>
<dbReference type="AlphaFoldDB" id="A0A9P4J1F9"/>
<dbReference type="Proteomes" id="UP000799439">
    <property type="component" value="Unassembled WGS sequence"/>
</dbReference>
<evidence type="ECO:0000256" key="3">
    <source>
        <dbReference type="ARBA" id="ARBA00023242"/>
    </source>
</evidence>
<comment type="function">
    <text evidence="6">This promotes the activity of RNA polymerase II.</text>
</comment>
<dbReference type="InterPro" id="IPR023214">
    <property type="entry name" value="HAD_sf"/>
</dbReference>
<dbReference type="SUPFAM" id="SSF56784">
    <property type="entry name" value="HAD-like"/>
    <property type="match status" value="1"/>
</dbReference>
<evidence type="ECO:0000313" key="10">
    <source>
        <dbReference type="EMBL" id="KAF2152661.1"/>
    </source>
</evidence>
<evidence type="ECO:0000256" key="6">
    <source>
        <dbReference type="RuleBase" id="RU366066"/>
    </source>
</evidence>
<feature type="domain" description="FCP1 homology" evidence="9">
    <location>
        <begin position="157"/>
        <end position="336"/>
    </location>
</feature>
<keyword evidence="11" id="KW-1185">Reference proteome</keyword>
<feature type="domain" description="BRCT" evidence="8">
    <location>
        <begin position="530"/>
        <end position="625"/>
    </location>
</feature>
<dbReference type="Gene3D" id="3.40.50.10190">
    <property type="entry name" value="BRCT domain"/>
    <property type="match status" value="1"/>
</dbReference>
<dbReference type="OrthoDB" id="10249888at2759"/>
<keyword evidence="2 6" id="KW-0378">Hydrolase</keyword>